<keyword evidence="7" id="KW-0498">Mitosis</keyword>
<sequence>MQLESRNTVLQSELDGINQEASKQNQDPTSWLPTLPPRYSLQSHKGNVNCVSFHPIFSSIASGSDDCTIKIWDWEFGELEKTIKGHTQAVRDLDYGGPKGGILLASCSSDLTIKLWDPANEYKNIRTLQGHDHIICSARFIPFGDANGGVENLLISASGDQTLKVWNVGTGHCLKTLRGHTDWVRSVCPSIEGRFLLSAGNDWTARLWDISDPNPESKLTLMGHAHGINCCAIAPATAYGYLAAMAGSKAQPPSGGAVEFVATGSRDKTIKLWDARGTCLKTLTGHNNWVTAVLFHPGGKYLLSVADDKTLRYWDLSQEGQCIKVLEGIHEQFITCFRWAPSVAKDISTAKGYVHGANMKTDSSSAQIRCVVATGSMDMTVKIFTN</sequence>
<keyword evidence="6" id="KW-0677">Repeat</keyword>
<dbReference type="GO" id="GO:0051301">
    <property type="term" value="P:cell division"/>
    <property type="evidence" value="ECO:0007669"/>
    <property type="project" value="UniProtKB-KW"/>
</dbReference>
<dbReference type="AlphaFoldDB" id="A0AAJ0CEZ8"/>
<feature type="repeat" description="WD" evidence="11">
    <location>
        <begin position="177"/>
        <end position="218"/>
    </location>
</feature>
<evidence type="ECO:0000256" key="11">
    <source>
        <dbReference type="PROSITE-ProRule" id="PRU00221"/>
    </source>
</evidence>
<dbReference type="InterPro" id="IPR036322">
    <property type="entry name" value="WD40_repeat_dom_sf"/>
</dbReference>
<keyword evidence="1" id="KW-0813">Transport</keyword>
<comment type="caution">
    <text evidence="12">The sequence shown here is derived from an EMBL/GenBank/DDBJ whole genome shotgun (WGS) entry which is preliminary data.</text>
</comment>
<dbReference type="Pfam" id="PF00400">
    <property type="entry name" value="WD40"/>
    <property type="match status" value="6"/>
</dbReference>
<dbReference type="Proteomes" id="UP001251528">
    <property type="component" value="Unassembled WGS sequence"/>
</dbReference>
<dbReference type="PRINTS" id="PR00320">
    <property type="entry name" value="GPROTEINBRPT"/>
</dbReference>
<dbReference type="SUPFAM" id="SSF50978">
    <property type="entry name" value="WD40 repeat-like"/>
    <property type="match status" value="1"/>
</dbReference>
<proteinExistence type="predicted"/>
<dbReference type="PROSITE" id="PS50294">
    <property type="entry name" value="WD_REPEATS_REGION"/>
    <property type="match status" value="4"/>
</dbReference>
<evidence type="ECO:0000256" key="6">
    <source>
        <dbReference type="ARBA" id="ARBA00022737"/>
    </source>
</evidence>
<dbReference type="InterPro" id="IPR020472">
    <property type="entry name" value="WD40_PAC1"/>
</dbReference>
<dbReference type="Gene3D" id="2.130.10.10">
    <property type="entry name" value="YVTN repeat-like/Quinoprotein amine dehydrogenase"/>
    <property type="match status" value="1"/>
</dbReference>
<evidence type="ECO:0000256" key="4">
    <source>
        <dbReference type="ARBA" id="ARBA00022618"/>
    </source>
</evidence>
<keyword evidence="9" id="KW-0206">Cytoskeleton</keyword>
<keyword evidence="13" id="KW-1185">Reference proteome</keyword>
<evidence type="ECO:0000256" key="2">
    <source>
        <dbReference type="ARBA" id="ARBA00022490"/>
    </source>
</evidence>
<evidence type="ECO:0000313" key="13">
    <source>
        <dbReference type="Proteomes" id="UP001251528"/>
    </source>
</evidence>
<dbReference type="EMBL" id="JASWJB010000443">
    <property type="protein sequence ID" value="KAK2590404.1"/>
    <property type="molecule type" value="Genomic_DNA"/>
</dbReference>
<accession>A0AAJ0CEZ8</accession>
<dbReference type="InterPro" id="IPR019775">
    <property type="entry name" value="WD40_repeat_CS"/>
</dbReference>
<dbReference type="FunFam" id="2.130.10.10:FF:000342">
    <property type="entry name" value="Nuclear distribution protein PAC1"/>
    <property type="match status" value="1"/>
</dbReference>
<feature type="repeat" description="WD" evidence="11">
    <location>
        <begin position="41"/>
        <end position="82"/>
    </location>
</feature>
<dbReference type="InterPro" id="IPR001680">
    <property type="entry name" value="WD40_rpt"/>
</dbReference>
<keyword evidence="5" id="KW-0493">Microtubule</keyword>
<dbReference type="PIRSF" id="PIRSF037647">
    <property type="entry name" value="Dynein_regulator_Lis1"/>
    <property type="match status" value="1"/>
</dbReference>
<protein>
    <submittedName>
        <fullName evidence="12">Lissencephaly-1</fullName>
    </submittedName>
</protein>
<feature type="repeat" description="WD" evidence="11">
    <location>
        <begin position="283"/>
        <end position="317"/>
    </location>
</feature>
<dbReference type="PROSITE" id="PS00678">
    <property type="entry name" value="WD_REPEATS_1"/>
    <property type="match status" value="2"/>
</dbReference>
<evidence type="ECO:0000256" key="3">
    <source>
        <dbReference type="ARBA" id="ARBA00022574"/>
    </source>
</evidence>
<dbReference type="InterPro" id="IPR015943">
    <property type="entry name" value="WD40/YVTN_repeat-like_dom_sf"/>
</dbReference>
<evidence type="ECO:0000256" key="7">
    <source>
        <dbReference type="ARBA" id="ARBA00022776"/>
    </source>
</evidence>
<feature type="repeat" description="WD" evidence="11">
    <location>
        <begin position="260"/>
        <end position="274"/>
    </location>
</feature>
<dbReference type="GO" id="GO:0005874">
    <property type="term" value="C:microtubule"/>
    <property type="evidence" value="ECO:0007669"/>
    <property type="project" value="UniProtKB-KW"/>
</dbReference>
<dbReference type="PANTHER" id="PTHR19848">
    <property type="entry name" value="WD40 REPEAT PROTEIN"/>
    <property type="match status" value="1"/>
</dbReference>
<feature type="repeat" description="WD" evidence="11">
    <location>
        <begin position="128"/>
        <end position="176"/>
    </location>
</feature>
<dbReference type="InterPro" id="IPR017252">
    <property type="entry name" value="Dynein_regulator_LIS1"/>
</dbReference>
<reference evidence="12" key="1">
    <citation type="submission" date="2023-06" db="EMBL/GenBank/DDBJ databases">
        <title>Conoideocrella luteorostrata (Hypocreales: Clavicipitaceae), a potential biocontrol fungus for elongate hemlock scale in United States Christmas tree production areas.</title>
        <authorList>
            <person name="Barrett H."/>
            <person name="Lovett B."/>
            <person name="Macias A.M."/>
            <person name="Stajich J.E."/>
            <person name="Kasson M.T."/>
        </authorList>
    </citation>
    <scope>NUCLEOTIDE SEQUENCE</scope>
    <source>
        <strain evidence="12">ARSEF 14590</strain>
    </source>
</reference>
<keyword evidence="4" id="KW-0132">Cell division</keyword>
<evidence type="ECO:0000256" key="10">
    <source>
        <dbReference type="ARBA" id="ARBA00023306"/>
    </source>
</evidence>
<evidence type="ECO:0000256" key="1">
    <source>
        <dbReference type="ARBA" id="ARBA00022448"/>
    </source>
</evidence>
<evidence type="ECO:0000256" key="5">
    <source>
        <dbReference type="ARBA" id="ARBA00022701"/>
    </source>
</evidence>
<gene>
    <name evidence="12" type="primary">LIS1_2</name>
    <name evidence="12" type="ORF">QQS21_011909</name>
</gene>
<keyword evidence="8" id="KW-0175">Coiled coil</keyword>
<dbReference type="PANTHER" id="PTHR19848:SF8">
    <property type="entry name" value="F-BOX AND WD REPEAT DOMAIN CONTAINING 7"/>
    <property type="match status" value="1"/>
</dbReference>
<keyword evidence="10" id="KW-0131">Cell cycle</keyword>
<evidence type="ECO:0000256" key="8">
    <source>
        <dbReference type="ARBA" id="ARBA00023054"/>
    </source>
</evidence>
<keyword evidence="3 11" id="KW-0853">WD repeat</keyword>
<name>A0AAJ0CEZ8_9HYPO</name>
<organism evidence="12 13">
    <name type="scientific">Conoideocrella luteorostrata</name>
    <dbReference type="NCBI Taxonomy" id="1105319"/>
    <lineage>
        <taxon>Eukaryota</taxon>
        <taxon>Fungi</taxon>
        <taxon>Dikarya</taxon>
        <taxon>Ascomycota</taxon>
        <taxon>Pezizomycotina</taxon>
        <taxon>Sordariomycetes</taxon>
        <taxon>Hypocreomycetidae</taxon>
        <taxon>Hypocreales</taxon>
        <taxon>Clavicipitaceae</taxon>
        <taxon>Conoideocrella</taxon>
    </lineage>
</organism>
<evidence type="ECO:0000256" key="9">
    <source>
        <dbReference type="ARBA" id="ARBA00023212"/>
    </source>
</evidence>
<dbReference type="CDD" id="cd00200">
    <property type="entry name" value="WD40"/>
    <property type="match status" value="1"/>
</dbReference>
<dbReference type="PROSITE" id="PS50082">
    <property type="entry name" value="WD_REPEATS_2"/>
    <property type="match status" value="6"/>
</dbReference>
<dbReference type="SMART" id="SM00320">
    <property type="entry name" value="WD40"/>
    <property type="match status" value="7"/>
</dbReference>
<evidence type="ECO:0000313" key="12">
    <source>
        <dbReference type="EMBL" id="KAK2590404.1"/>
    </source>
</evidence>
<feature type="repeat" description="WD" evidence="11">
    <location>
        <begin position="83"/>
        <end position="117"/>
    </location>
</feature>
<keyword evidence="2" id="KW-0963">Cytoplasm</keyword>